<organism evidence="1 2">
    <name type="scientific">Coemansia nantahalensis</name>
    <dbReference type="NCBI Taxonomy" id="2789366"/>
    <lineage>
        <taxon>Eukaryota</taxon>
        <taxon>Fungi</taxon>
        <taxon>Fungi incertae sedis</taxon>
        <taxon>Zoopagomycota</taxon>
        <taxon>Kickxellomycotina</taxon>
        <taxon>Kickxellomycetes</taxon>
        <taxon>Kickxellales</taxon>
        <taxon>Kickxellaceae</taxon>
        <taxon>Coemansia</taxon>
    </lineage>
</organism>
<reference evidence="1" key="1">
    <citation type="submission" date="2022-07" db="EMBL/GenBank/DDBJ databases">
        <title>Phylogenomic reconstructions and comparative analyses of Kickxellomycotina fungi.</title>
        <authorList>
            <person name="Reynolds N.K."/>
            <person name="Stajich J.E."/>
            <person name="Barry K."/>
            <person name="Grigoriev I.V."/>
            <person name="Crous P."/>
            <person name="Smith M.E."/>
        </authorList>
    </citation>
    <scope>NUCLEOTIDE SEQUENCE</scope>
    <source>
        <strain evidence="1">CBS 109366</strain>
    </source>
</reference>
<gene>
    <name evidence="1" type="primary">CCC2_2</name>
    <name evidence="1" type="ORF">IWQ57_005670</name>
</gene>
<keyword evidence="2" id="KW-1185">Reference proteome</keyword>
<proteinExistence type="predicted"/>
<dbReference type="EMBL" id="JANBUJ010002849">
    <property type="protein sequence ID" value="KAJ2762964.1"/>
    <property type="molecule type" value="Genomic_DNA"/>
</dbReference>
<evidence type="ECO:0000313" key="1">
    <source>
        <dbReference type="EMBL" id="KAJ2762964.1"/>
    </source>
</evidence>
<evidence type="ECO:0000313" key="2">
    <source>
        <dbReference type="Proteomes" id="UP001140234"/>
    </source>
</evidence>
<dbReference type="Proteomes" id="UP001140234">
    <property type="component" value="Unassembled WGS sequence"/>
</dbReference>
<feature type="non-terminal residue" evidence="1">
    <location>
        <position position="141"/>
    </location>
</feature>
<sequence length="141" mass="14283">MGGHSRSLNGSDYSSNNTAGSRKSLQSVEDPGRSHAAGTELETVLSVAGMTCASCVNGIEQHISGVGGVGSIKVDLMTAQAVVRHREPAASVKVVRTAIEAMGYEVEVLTSKPVGSEAAPAGDGGIAESWFGIEGMTCGSC</sequence>
<name>A0ACC1JM22_9FUNG</name>
<accession>A0ACC1JM22</accession>
<comment type="caution">
    <text evidence="1">The sequence shown here is derived from an EMBL/GenBank/DDBJ whole genome shotgun (WGS) entry which is preliminary data.</text>
</comment>
<protein>
    <submittedName>
        <fullName evidence="1">Cu(2+)-transporting P-type ATPase</fullName>
    </submittedName>
</protein>